<evidence type="ECO:0000256" key="1">
    <source>
        <dbReference type="PROSITE-ProRule" id="PRU00047"/>
    </source>
</evidence>
<dbReference type="Gene3D" id="4.10.60.10">
    <property type="entry name" value="Zinc finger, CCHC-type"/>
    <property type="match status" value="1"/>
</dbReference>
<dbReference type="InterPro" id="IPR001878">
    <property type="entry name" value="Znf_CCHC"/>
</dbReference>
<evidence type="ECO:0000313" key="5">
    <source>
        <dbReference type="Proteomes" id="UP001159363"/>
    </source>
</evidence>
<feature type="compositionally biased region" description="Basic and acidic residues" evidence="2">
    <location>
        <begin position="1"/>
        <end position="12"/>
    </location>
</feature>
<feature type="region of interest" description="Disordered" evidence="2">
    <location>
        <begin position="1"/>
        <end position="35"/>
    </location>
</feature>
<dbReference type="InterPro" id="IPR036875">
    <property type="entry name" value="Znf_CCHC_sf"/>
</dbReference>
<name>A0ABQ9HGI8_9NEOP</name>
<dbReference type="SUPFAM" id="SSF57756">
    <property type="entry name" value="Retrovirus zinc finger-like domains"/>
    <property type="match status" value="1"/>
</dbReference>
<comment type="caution">
    <text evidence="4">The sequence shown here is derived from an EMBL/GenBank/DDBJ whole genome shotgun (WGS) entry which is preliminary data.</text>
</comment>
<organism evidence="4 5">
    <name type="scientific">Dryococelus australis</name>
    <dbReference type="NCBI Taxonomy" id="614101"/>
    <lineage>
        <taxon>Eukaryota</taxon>
        <taxon>Metazoa</taxon>
        <taxon>Ecdysozoa</taxon>
        <taxon>Arthropoda</taxon>
        <taxon>Hexapoda</taxon>
        <taxon>Insecta</taxon>
        <taxon>Pterygota</taxon>
        <taxon>Neoptera</taxon>
        <taxon>Polyneoptera</taxon>
        <taxon>Phasmatodea</taxon>
        <taxon>Verophasmatodea</taxon>
        <taxon>Anareolatae</taxon>
        <taxon>Phasmatidae</taxon>
        <taxon>Eurycanthinae</taxon>
        <taxon>Dryococelus</taxon>
    </lineage>
</organism>
<protein>
    <recommendedName>
        <fullName evidence="3">CCHC-type domain-containing protein</fullName>
    </recommendedName>
</protein>
<keyword evidence="1" id="KW-0479">Metal-binding</keyword>
<proteinExistence type="predicted"/>
<evidence type="ECO:0000313" key="4">
    <source>
        <dbReference type="EMBL" id="KAJ8883452.1"/>
    </source>
</evidence>
<keyword evidence="5" id="KW-1185">Reference proteome</keyword>
<dbReference type="Proteomes" id="UP001159363">
    <property type="component" value="Chromosome 4"/>
</dbReference>
<evidence type="ECO:0000256" key="2">
    <source>
        <dbReference type="SAM" id="MobiDB-lite"/>
    </source>
</evidence>
<dbReference type="SMART" id="SM00343">
    <property type="entry name" value="ZnF_C2HC"/>
    <property type="match status" value="2"/>
</dbReference>
<evidence type="ECO:0000259" key="3">
    <source>
        <dbReference type="PROSITE" id="PS50158"/>
    </source>
</evidence>
<dbReference type="PROSITE" id="PS50158">
    <property type="entry name" value="ZF_CCHC"/>
    <property type="match status" value="1"/>
</dbReference>
<reference evidence="4 5" key="1">
    <citation type="submission" date="2023-02" db="EMBL/GenBank/DDBJ databases">
        <title>LHISI_Scaffold_Assembly.</title>
        <authorList>
            <person name="Stuart O.P."/>
            <person name="Cleave R."/>
            <person name="Magrath M.J.L."/>
            <person name="Mikheyev A.S."/>
        </authorList>
    </citation>
    <scope>NUCLEOTIDE SEQUENCE [LARGE SCALE GENOMIC DNA]</scope>
    <source>
        <strain evidence="4">Daus_M_001</strain>
        <tissue evidence="4">Leg muscle</tissue>
    </source>
</reference>
<keyword evidence="1" id="KW-0862">Zinc</keyword>
<accession>A0ABQ9HGI8</accession>
<dbReference type="EMBL" id="JARBHB010000005">
    <property type="protein sequence ID" value="KAJ8883452.1"/>
    <property type="molecule type" value="Genomic_DNA"/>
</dbReference>
<feature type="domain" description="CCHC-type" evidence="3">
    <location>
        <begin position="658"/>
        <end position="673"/>
    </location>
</feature>
<keyword evidence="1" id="KW-0863">Zinc-finger</keyword>
<gene>
    <name evidence="4" type="ORF">PR048_015295</name>
</gene>
<sequence>MQGWPRKRENHEKKKKKKSQPVALPGTIPTCENTGVTRSGIELNCGEAKTSASLYPRPTTPDLPTHHLHPPCLSEFAEKCSVHTPQPFFNDCVFGNMSPPPRPPKQSLFPKLQDTHPGIDPTLQESISWELAVPLPSPTERYLGYVRLEKCKGGANMLEYRYLHGAASEHQLEESEMTPSAGAGVGVVILQINEAVAFGEVLQDKLALAVCCTLLLASSHFRHWNAALQLTPQELCSGSLACSLVSGQHALSVPGLHGGYWLLLHAPRMYSSEQALAYLATLHHKPLKCRMVGLPWAEGVEPCSLHLESSAALDGEQCPLCGASEDEVVEEVPRNTTWLQPECRLSPGSLTEVNIDQPECKGGVKREIPERIRPTSGVVLHDSHENKSGSDTAGYRTRFALECAVLRSYDLVSTYAALAASTLDSGAALCRLHSLLPFINLYVLTYLISTRMQSLSYQDVDFSADATAVYLRRAAVSFCHGRNHHLRHSSEDDLLKGLSLKCEGLPLQLLTEEINSENGGSFESFKNKVLTSLFPSRVRRGHERDLVLRLQKPAEPLYALSVDLAEDELVGIILDNVSPHVRALCALLPAPTTRSKLKDVRSREINIELPCPCFLRLQPRSSGPCDAQGNSRRCSNCSVRGHLHSECKLAARSLEEHKCFRCLQPGHLRSNCPHSGNCD</sequence>